<accession>A0A5N0TB37</accession>
<feature type="transmembrane region" description="Helical" evidence="12">
    <location>
        <begin position="143"/>
        <end position="161"/>
    </location>
</feature>
<protein>
    <recommendedName>
        <fullName evidence="11">Oligopeptide transport system permease protein OppC</fullName>
    </recommendedName>
</protein>
<dbReference type="PANTHER" id="PTHR43386:SF2">
    <property type="entry name" value="OLIGOPEPTIDE TRANSPORT SYSTEM PERMEASE PROTEIN OPPC"/>
    <property type="match status" value="1"/>
</dbReference>
<comment type="similarity">
    <text evidence="10">Belongs to the binding-protein-dependent transport system permease family. OppBC subfamily.</text>
</comment>
<evidence type="ECO:0000256" key="3">
    <source>
        <dbReference type="ARBA" id="ARBA00022475"/>
    </source>
</evidence>
<dbReference type="Pfam" id="PF00528">
    <property type="entry name" value="BPD_transp_1"/>
    <property type="match status" value="1"/>
</dbReference>
<dbReference type="InterPro" id="IPR050366">
    <property type="entry name" value="BP-dependent_transpt_permease"/>
</dbReference>
<dbReference type="InterPro" id="IPR025966">
    <property type="entry name" value="OppC_N"/>
</dbReference>
<evidence type="ECO:0000256" key="11">
    <source>
        <dbReference type="ARBA" id="ARBA00072251"/>
    </source>
</evidence>
<proteinExistence type="inferred from homology"/>
<dbReference type="RefSeq" id="WP_150864320.1">
    <property type="nucleotide sequence ID" value="NZ_VYXP01000005.1"/>
</dbReference>
<evidence type="ECO:0000313" key="14">
    <source>
        <dbReference type="EMBL" id="KAA9131644.1"/>
    </source>
</evidence>
<dbReference type="InterPro" id="IPR035906">
    <property type="entry name" value="MetI-like_sf"/>
</dbReference>
<dbReference type="GO" id="GO:0015833">
    <property type="term" value="P:peptide transport"/>
    <property type="evidence" value="ECO:0007669"/>
    <property type="project" value="UniProtKB-KW"/>
</dbReference>
<gene>
    <name evidence="14" type="ORF">F3N42_10045</name>
</gene>
<feature type="transmembrane region" description="Helical" evidence="12">
    <location>
        <begin position="106"/>
        <end position="131"/>
    </location>
</feature>
<keyword evidence="3" id="KW-1003">Cell membrane</keyword>
<keyword evidence="9 12" id="KW-0472">Membrane</keyword>
<name>A0A5N0TB37_9GAMM</name>
<dbReference type="GO" id="GO:0005886">
    <property type="term" value="C:plasma membrane"/>
    <property type="evidence" value="ECO:0007669"/>
    <property type="project" value="UniProtKB-SubCell"/>
</dbReference>
<dbReference type="PANTHER" id="PTHR43386">
    <property type="entry name" value="OLIGOPEPTIDE TRANSPORT SYSTEM PERMEASE PROTEIN APPC"/>
    <property type="match status" value="1"/>
</dbReference>
<evidence type="ECO:0000256" key="2">
    <source>
        <dbReference type="ARBA" id="ARBA00022448"/>
    </source>
</evidence>
<evidence type="ECO:0000256" key="4">
    <source>
        <dbReference type="ARBA" id="ARBA00022519"/>
    </source>
</evidence>
<keyword evidence="6" id="KW-0571">Peptide transport</keyword>
<dbReference type="AlphaFoldDB" id="A0A5N0TB37"/>
<dbReference type="Pfam" id="PF12911">
    <property type="entry name" value="OppC_N"/>
    <property type="match status" value="1"/>
</dbReference>
<dbReference type="SUPFAM" id="SSF161098">
    <property type="entry name" value="MetI-like"/>
    <property type="match status" value="1"/>
</dbReference>
<feature type="transmembrane region" description="Helical" evidence="12">
    <location>
        <begin position="167"/>
        <end position="186"/>
    </location>
</feature>
<evidence type="ECO:0000256" key="9">
    <source>
        <dbReference type="ARBA" id="ARBA00023136"/>
    </source>
</evidence>
<feature type="domain" description="ABC transmembrane type-1" evidence="13">
    <location>
        <begin position="104"/>
        <end position="293"/>
    </location>
</feature>
<dbReference type="Gene3D" id="1.10.3720.10">
    <property type="entry name" value="MetI-like"/>
    <property type="match status" value="1"/>
</dbReference>
<comment type="caution">
    <text evidence="14">The sequence shown here is derived from an EMBL/GenBank/DDBJ whole genome shotgun (WGS) entry which is preliminary data.</text>
</comment>
<keyword evidence="4" id="KW-0997">Cell inner membrane</keyword>
<dbReference type="InterPro" id="IPR000515">
    <property type="entry name" value="MetI-like"/>
</dbReference>
<dbReference type="CDD" id="cd06261">
    <property type="entry name" value="TM_PBP2"/>
    <property type="match status" value="1"/>
</dbReference>
<evidence type="ECO:0000256" key="8">
    <source>
        <dbReference type="ARBA" id="ARBA00022989"/>
    </source>
</evidence>
<evidence type="ECO:0000256" key="10">
    <source>
        <dbReference type="ARBA" id="ARBA00024202"/>
    </source>
</evidence>
<dbReference type="PROSITE" id="PS50928">
    <property type="entry name" value="ABC_TM1"/>
    <property type="match status" value="1"/>
</dbReference>
<evidence type="ECO:0000256" key="12">
    <source>
        <dbReference type="RuleBase" id="RU363032"/>
    </source>
</evidence>
<dbReference type="GO" id="GO:0055085">
    <property type="term" value="P:transmembrane transport"/>
    <property type="evidence" value="ECO:0007669"/>
    <property type="project" value="InterPro"/>
</dbReference>
<evidence type="ECO:0000256" key="7">
    <source>
        <dbReference type="ARBA" id="ARBA00022927"/>
    </source>
</evidence>
<evidence type="ECO:0000259" key="13">
    <source>
        <dbReference type="PROSITE" id="PS50928"/>
    </source>
</evidence>
<comment type="subcellular location">
    <subcellularLocation>
        <location evidence="1">Cell inner membrane</location>
        <topology evidence="1">Multi-pass membrane protein</topology>
    </subcellularLocation>
    <subcellularLocation>
        <location evidence="12">Cell membrane</location>
        <topology evidence="12">Multi-pass membrane protein</topology>
    </subcellularLocation>
</comment>
<evidence type="ECO:0000313" key="15">
    <source>
        <dbReference type="Proteomes" id="UP000325372"/>
    </source>
</evidence>
<dbReference type="EMBL" id="VYXP01000005">
    <property type="protein sequence ID" value="KAA9131644.1"/>
    <property type="molecule type" value="Genomic_DNA"/>
</dbReference>
<evidence type="ECO:0000256" key="6">
    <source>
        <dbReference type="ARBA" id="ARBA00022856"/>
    </source>
</evidence>
<feature type="transmembrane region" description="Helical" evidence="12">
    <location>
        <begin position="221"/>
        <end position="250"/>
    </location>
</feature>
<keyword evidence="7" id="KW-0653">Protein transport</keyword>
<feature type="transmembrane region" description="Helical" evidence="12">
    <location>
        <begin position="41"/>
        <end position="62"/>
    </location>
</feature>
<keyword evidence="5 12" id="KW-0812">Transmembrane</keyword>
<evidence type="ECO:0000256" key="5">
    <source>
        <dbReference type="ARBA" id="ARBA00022692"/>
    </source>
</evidence>
<reference evidence="14 15" key="1">
    <citation type="submission" date="2019-09" db="EMBL/GenBank/DDBJ databases">
        <title>Wenzhouxiangella sp. Genome sequencing and assembly.</title>
        <authorList>
            <person name="Zhang R."/>
        </authorList>
    </citation>
    <scope>NUCLEOTIDE SEQUENCE [LARGE SCALE GENOMIC DNA]</scope>
    <source>
        <strain evidence="14 15">W260</strain>
    </source>
</reference>
<feature type="transmembrane region" description="Helical" evidence="12">
    <location>
        <begin position="270"/>
        <end position="289"/>
    </location>
</feature>
<organism evidence="14 15">
    <name type="scientific">Marinihelvus fidelis</name>
    <dbReference type="NCBI Taxonomy" id="2613842"/>
    <lineage>
        <taxon>Bacteria</taxon>
        <taxon>Pseudomonadati</taxon>
        <taxon>Pseudomonadota</taxon>
        <taxon>Gammaproteobacteria</taxon>
        <taxon>Chromatiales</taxon>
        <taxon>Wenzhouxiangellaceae</taxon>
        <taxon>Marinihelvus</taxon>
    </lineage>
</organism>
<keyword evidence="15" id="KW-1185">Reference proteome</keyword>
<sequence>MARAEPAVETVDAFEAALTLGDVKGRSPWEDAWHRLLKNRAAISAAVVMAVVVLAVIVGPWLSPWDIDYTDWDHTSAPPSLANGHWFGTDAVGRDILVRTLQGGRISLLVGLVATLVSLVIGVTYGAVAGYYGGTTDRLMMRAVDIIYALPFMFFVILLMVVFGRNIVLIFVAVGAVNWLDMARIVRGQTLSLKRMEFIEAARASGVEAHDIIRRHIIPNLLGVVMVYVTLTIPQVILVESFLSFLGLGVQEPMSSWGGLVADGAQDMESAPWTLVFPALFLTVTLYCFNYIGDGLRDALDPKDRQ</sequence>
<dbReference type="GO" id="GO:0015031">
    <property type="term" value="P:protein transport"/>
    <property type="evidence" value="ECO:0007669"/>
    <property type="project" value="UniProtKB-KW"/>
</dbReference>
<evidence type="ECO:0000256" key="1">
    <source>
        <dbReference type="ARBA" id="ARBA00004429"/>
    </source>
</evidence>
<keyword evidence="8 12" id="KW-1133">Transmembrane helix</keyword>
<keyword evidence="2 12" id="KW-0813">Transport</keyword>
<dbReference type="Proteomes" id="UP000325372">
    <property type="component" value="Unassembled WGS sequence"/>
</dbReference>